<evidence type="ECO:0000313" key="3">
    <source>
        <dbReference type="Proteomes" id="UP001500630"/>
    </source>
</evidence>
<dbReference type="InterPro" id="IPR052158">
    <property type="entry name" value="INH-QAR"/>
</dbReference>
<dbReference type="Proteomes" id="UP001500630">
    <property type="component" value="Unassembled WGS sequence"/>
</dbReference>
<gene>
    <name evidence="2" type="ORF">GCM10022419_135360</name>
</gene>
<organism evidence="2 3">
    <name type="scientific">Nonomuraea rosea</name>
    <dbReference type="NCBI Taxonomy" id="638574"/>
    <lineage>
        <taxon>Bacteria</taxon>
        <taxon>Bacillati</taxon>
        <taxon>Actinomycetota</taxon>
        <taxon>Actinomycetes</taxon>
        <taxon>Streptosporangiales</taxon>
        <taxon>Streptosporangiaceae</taxon>
        <taxon>Nonomuraea</taxon>
    </lineage>
</organism>
<dbReference type="InterPro" id="IPR002818">
    <property type="entry name" value="DJ-1/PfpI"/>
</dbReference>
<dbReference type="Gene3D" id="3.40.50.880">
    <property type="match status" value="1"/>
</dbReference>
<comment type="caution">
    <text evidence="2">The sequence shown here is derived from an EMBL/GenBank/DDBJ whole genome shotgun (WGS) entry which is preliminary data.</text>
</comment>
<accession>A0ABP7A8F0</accession>
<dbReference type="Pfam" id="PF01965">
    <property type="entry name" value="DJ-1_PfpI"/>
    <property type="match status" value="1"/>
</dbReference>
<dbReference type="PANTHER" id="PTHR43130">
    <property type="entry name" value="ARAC-FAMILY TRANSCRIPTIONAL REGULATOR"/>
    <property type="match status" value="1"/>
</dbReference>
<dbReference type="InterPro" id="IPR029062">
    <property type="entry name" value="Class_I_gatase-like"/>
</dbReference>
<dbReference type="EMBL" id="BAABDQ010000089">
    <property type="protein sequence ID" value="GAA3626889.1"/>
    <property type="molecule type" value="Genomic_DNA"/>
</dbReference>
<reference evidence="3" key="1">
    <citation type="journal article" date="2019" name="Int. J. Syst. Evol. Microbiol.">
        <title>The Global Catalogue of Microorganisms (GCM) 10K type strain sequencing project: providing services to taxonomists for standard genome sequencing and annotation.</title>
        <authorList>
            <consortium name="The Broad Institute Genomics Platform"/>
            <consortium name="The Broad Institute Genome Sequencing Center for Infectious Disease"/>
            <person name="Wu L."/>
            <person name="Ma J."/>
        </authorList>
    </citation>
    <scope>NUCLEOTIDE SEQUENCE [LARGE SCALE GENOMIC DNA]</scope>
    <source>
        <strain evidence="3">JCM 17326</strain>
    </source>
</reference>
<dbReference type="SUPFAM" id="SSF52317">
    <property type="entry name" value="Class I glutamine amidotransferase-like"/>
    <property type="match status" value="1"/>
</dbReference>
<dbReference type="CDD" id="cd03139">
    <property type="entry name" value="GATase1_PfpI_2"/>
    <property type="match status" value="1"/>
</dbReference>
<dbReference type="PANTHER" id="PTHR43130:SF3">
    <property type="entry name" value="HTH-TYPE TRANSCRIPTIONAL REGULATOR RV1931C"/>
    <property type="match status" value="1"/>
</dbReference>
<proteinExistence type="predicted"/>
<feature type="domain" description="DJ-1/PfpI" evidence="1">
    <location>
        <begin position="6"/>
        <end position="140"/>
    </location>
</feature>
<sequence length="163" mass="17341">MDSGPAEVSTVAESRDPLRCAHGLCVTPDHAWAGAPAYDLVVLPGGRVDNVRNEVVFERLRALAGRGTLMASVCNGALVFAEAGLLDGKPAATHWSAVDALRKTGRGIEVREDARYVDTGQVITAAGVSAGIDMALYLIKRLDGEDAARQVRRYIQYEPAPPV</sequence>
<keyword evidence="3" id="KW-1185">Reference proteome</keyword>
<evidence type="ECO:0000313" key="2">
    <source>
        <dbReference type="EMBL" id="GAA3626889.1"/>
    </source>
</evidence>
<name>A0ABP7A8F0_9ACTN</name>
<evidence type="ECO:0000259" key="1">
    <source>
        <dbReference type="Pfam" id="PF01965"/>
    </source>
</evidence>
<protein>
    <submittedName>
        <fullName evidence="2">DJ-1/PfpI family protein</fullName>
    </submittedName>
</protein>